<dbReference type="PANTHER" id="PTHR31084">
    <property type="entry name" value="ALPHA-L-FUCOSIDASE 2"/>
    <property type="match status" value="1"/>
</dbReference>
<dbReference type="AlphaFoldDB" id="A0AAU8US91"/>
<proteinExistence type="predicted"/>
<dbReference type="InterPro" id="IPR049053">
    <property type="entry name" value="AFCA-like_C"/>
</dbReference>
<dbReference type="GO" id="GO:0004560">
    <property type="term" value="F:alpha-L-fucosidase activity"/>
    <property type="evidence" value="ECO:0007669"/>
    <property type="project" value="InterPro"/>
</dbReference>
<sequence>MRSIGVLLCLFCIHMLSAQQTLKLWYTKPSTSWNEALPIGNGRLGAMVFGGVSNETFQLNEESLWSGKKINDINPEAKKHLAEIQSLLINGENKKAHELSEKYLLATPPNFQSYQTLGDLRISFLDQSPVDYKRSLDINTGIASVSYQSNGVQYLRETFVSAPDDVMVIRFTSSQPNKLQFKINLVRDLDASIQTSGNMLQLNGQMADLSSVDTGEGGLDMKFNALAKVLNKDGSLMYTQNSIIVKDASEVIILLTAATDYNLTKLDFDRNINPLKICQQIIEKAERKSYDELLKDHLAEFRPLMKKLEIDIKGDSSLESLPTNERLDRIKEGKIDNKLTSLYFQYGRYLLLSSSRFPGKLPANLQGIWNKDYNAPWKSDYHTNINLQMNYWPVDVANVSTSMSAFTNFVEAFSKGDGRNVANQMYGAKGWTIHHATNVFGRGGIISGVHWGTSPLAASWLCLNIWEHYLFTQDKKYLREQAYPVMKEAVEFIQSFLVKDKNGYLVTAPSMSPENSFMLPNGNVETLTYAPTIDIMLIKELYKSCIEAQKILGIDKELGVQLNNTLKKLPPIRISKKYGTIQEWIEDYDEVEPGHRHISHLLGLYPANIVSPDDKHLFEAARKTLDRRLQNGGGHTGWSRAWIINFYARLLDGEKAGANVQALLQKSTLINLLDNHPPFQIDGNFGGTAGIAEMLVQSHNGYIQLLPALPSIWIDGEIKGLRTRGGFEVNMKWTKMKLTDGVLINTLNKKNTVKVKYLDRVITVILMPNETIDLKKKLNI</sequence>
<gene>
    <name evidence="5" type="ORF">BBD32_05560</name>
</gene>
<dbReference type="EMBL" id="CP016374">
    <property type="protein sequence ID" value="AQX00955.1"/>
    <property type="molecule type" value="Genomic_DNA"/>
</dbReference>
<name>A0AAU8US91_9FLAO</name>
<dbReference type="Pfam" id="PF14498">
    <property type="entry name" value="Glyco_hyd_65N_2"/>
    <property type="match status" value="1"/>
</dbReference>
<dbReference type="InterPro" id="IPR013780">
    <property type="entry name" value="Glyco_hydro_b"/>
</dbReference>
<evidence type="ECO:0000259" key="2">
    <source>
        <dbReference type="Pfam" id="PF14498"/>
    </source>
</evidence>
<dbReference type="Pfam" id="PF22124">
    <property type="entry name" value="Glyco_hydro_95_cat"/>
    <property type="match status" value="1"/>
</dbReference>
<dbReference type="InterPro" id="IPR008928">
    <property type="entry name" value="6-hairpin_glycosidase_sf"/>
</dbReference>
<dbReference type="GO" id="GO:0005975">
    <property type="term" value="P:carbohydrate metabolic process"/>
    <property type="evidence" value="ECO:0007669"/>
    <property type="project" value="InterPro"/>
</dbReference>
<feature type="domain" description="Alpha fucosidase A-like C-terminal" evidence="3">
    <location>
        <begin position="697"/>
        <end position="757"/>
    </location>
</feature>
<keyword evidence="5" id="KW-0378">Hydrolase</keyword>
<feature type="signal peptide" evidence="1">
    <location>
        <begin position="1"/>
        <end position="18"/>
    </location>
</feature>
<protein>
    <submittedName>
        <fullName evidence="5">Glycoside hydrolase</fullName>
    </submittedName>
</protein>
<dbReference type="Gene3D" id="1.50.10.10">
    <property type="match status" value="1"/>
</dbReference>
<evidence type="ECO:0000259" key="3">
    <source>
        <dbReference type="Pfam" id="PF21307"/>
    </source>
</evidence>
<evidence type="ECO:0000259" key="4">
    <source>
        <dbReference type="Pfam" id="PF22124"/>
    </source>
</evidence>
<dbReference type="PIRSF" id="PIRSF007663">
    <property type="entry name" value="UCP007663"/>
    <property type="match status" value="1"/>
</dbReference>
<dbReference type="Pfam" id="PF21307">
    <property type="entry name" value="Glyco_hydro_95_C"/>
    <property type="match status" value="1"/>
</dbReference>
<dbReference type="Gene3D" id="2.70.98.50">
    <property type="entry name" value="putative glycoside hydrolase family protein from bacillus halodurans"/>
    <property type="match status" value="1"/>
</dbReference>
<dbReference type="Gene3D" id="2.60.40.1180">
    <property type="entry name" value="Golgi alpha-mannosidase II"/>
    <property type="match status" value="1"/>
</dbReference>
<reference evidence="5 6" key="1">
    <citation type="submission" date="2016-07" db="EMBL/GenBank/DDBJ databases">
        <title>Revisiting the taxonomy of the Elizabethkingia Genus using Whole-Genome Sequencing, Optical Mapping, and MALDI-TOF, along with proposal of three novel Elizabethkingia species: Elizabethkingia bruuniana sp. nov., Elizabethkingia ursingii sp. nov., and Elizabethkingia occulta sp. nov.</title>
        <authorList>
            <person name="Nicholson A.C."/>
        </authorList>
    </citation>
    <scope>NUCLEOTIDE SEQUENCE [LARGE SCALE GENOMIC DNA]</scope>
    <source>
        <strain evidence="5 6">F3201</strain>
    </source>
</reference>
<dbReference type="InterPro" id="IPR027414">
    <property type="entry name" value="GH95_N_dom"/>
</dbReference>
<dbReference type="InterPro" id="IPR054363">
    <property type="entry name" value="GH95_cat"/>
</dbReference>
<dbReference type="InterPro" id="IPR012341">
    <property type="entry name" value="6hp_glycosidase-like_sf"/>
</dbReference>
<dbReference type="PANTHER" id="PTHR31084:SF0">
    <property type="entry name" value="ALPHA-L-FUCOSIDASE 2"/>
    <property type="match status" value="1"/>
</dbReference>
<evidence type="ECO:0000313" key="5">
    <source>
        <dbReference type="EMBL" id="AQX00955.1"/>
    </source>
</evidence>
<dbReference type="SUPFAM" id="SSF48208">
    <property type="entry name" value="Six-hairpin glycosidases"/>
    <property type="match status" value="1"/>
</dbReference>
<evidence type="ECO:0000313" key="6">
    <source>
        <dbReference type="Proteomes" id="UP000190848"/>
    </source>
</evidence>
<dbReference type="InterPro" id="IPR016518">
    <property type="entry name" value="Alpha-L-fucosidase"/>
</dbReference>
<organism evidence="5 6">
    <name type="scientific">Elizabethkingia anophelis</name>
    <dbReference type="NCBI Taxonomy" id="1117645"/>
    <lineage>
        <taxon>Bacteria</taxon>
        <taxon>Pseudomonadati</taxon>
        <taxon>Bacteroidota</taxon>
        <taxon>Flavobacteriia</taxon>
        <taxon>Flavobacteriales</taxon>
        <taxon>Weeksellaceae</taxon>
        <taxon>Elizabethkingia</taxon>
    </lineage>
</organism>
<evidence type="ECO:0000256" key="1">
    <source>
        <dbReference type="SAM" id="SignalP"/>
    </source>
</evidence>
<keyword evidence="1" id="KW-0732">Signal</keyword>
<feature type="chain" id="PRO_5043695124" evidence="1">
    <location>
        <begin position="19"/>
        <end position="780"/>
    </location>
</feature>
<dbReference type="Proteomes" id="UP000190848">
    <property type="component" value="Chromosome"/>
</dbReference>
<accession>A0AAU8US91</accession>
<feature type="domain" description="Glycosyl hydrolase family 95 catalytic" evidence="4">
    <location>
        <begin position="289"/>
        <end position="695"/>
    </location>
</feature>
<dbReference type="RefSeq" id="WP_078395685.1">
    <property type="nucleotide sequence ID" value="NZ_CP016374.1"/>
</dbReference>
<feature type="domain" description="Glycosyl hydrolase family 95 N-terminal" evidence="2">
    <location>
        <begin position="24"/>
        <end position="262"/>
    </location>
</feature>